<dbReference type="InterPro" id="IPR036318">
    <property type="entry name" value="FAD-bd_PCMH-like_sf"/>
</dbReference>
<evidence type="ECO:0000256" key="2">
    <source>
        <dbReference type="ARBA" id="ARBA00022827"/>
    </source>
</evidence>
<dbReference type="Gene3D" id="3.30.43.10">
    <property type="entry name" value="Uridine Diphospho-n-acetylenolpyruvylglucosamine Reductase, domain 2"/>
    <property type="match status" value="1"/>
</dbReference>
<keyword evidence="7" id="KW-1185">Reference proteome</keyword>
<dbReference type="InterPro" id="IPR002346">
    <property type="entry name" value="Mopterin_DH_FAD-bd"/>
</dbReference>
<reference evidence="4" key="2">
    <citation type="submission" date="2016-10" db="EMBL/GenBank/DDBJ databases">
        <authorList>
            <person name="de Groot N.N."/>
        </authorList>
    </citation>
    <scope>NUCLEOTIDE SEQUENCE [LARGE SCALE GENOMIC DNA]</scope>
    <source>
        <strain evidence="4">CCBAU85039</strain>
    </source>
</reference>
<keyword evidence="4" id="KW-0560">Oxidoreductase</keyword>
<dbReference type="SUPFAM" id="SSF56176">
    <property type="entry name" value="FAD-binding/transporter-associated domain-like"/>
    <property type="match status" value="1"/>
</dbReference>
<dbReference type="PANTHER" id="PTHR42659:SF9">
    <property type="entry name" value="XANTHINE DEHYDROGENASE FAD-BINDING SUBUNIT XDHB-RELATED"/>
    <property type="match status" value="1"/>
</dbReference>
<dbReference type="GO" id="GO:0071949">
    <property type="term" value="F:FAD binding"/>
    <property type="evidence" value="ECO:0007669"/>
    <property type="project" value="InterPro"/>
</dbReference>
<accession>A0A1H8L2X8</accession>
<dbReference type="Proteomes" id="UP000198939">
    <property type="component" value="Unassembled WGS sequence"/>
</dbReference>
<dbReference type="InterPro" id="IPR005107">
    <property type="entry name" value="CO_DH_flav_C"/>
</dbReference>
<keyword evidence="1" id="KW-0285">Flavoprotein</keyword>
<evidence type="ECO:0000256" key="1">
    <source>
        <dbReference type="ARBA" id="ARBA00022630"/>
    </source>
</evidence>
<sequence>MRDFSYIRAGSLDDARQRAMQSGAMLLAGGTTLLDLAKCGVAEPDSVIDISHVPGLAEISANADGVTIGALAKMEDVAGSPGIRADYPVISQSLLLAASPQLRNMATIGGNLLQRTRCPYFRDPATFSACNKRAPGSGCSAIAGVTRNHAVLGTSHACIASYPGDLAVALVALEATIDLGGRKVTAEDFFVLPGDTPERETTLERGEMVVAVLVPASPLARNSTYLKVRDRQSYEFAAASAAVGLELEADGRTIRDIRVALGGVATKPWRERSVEKALIGKVIDAGTVEKASRLAMEGAVAHGGNRYKIELAPRVVARAILTMGGLA</sequence>
<dbReference type="Pfam" id="PF03450">
    <property type="entry name" value="CO_deh_flav_C"/>
    <property type="match status" value="1"/>
</dbReference>
<protein>
    <submittedName>
        <fullName evidence="4">4-hydroxybenzoyl-CoA reductase subunit beta</fullName>
        <ecNumber evidence="4">1.3.7.9</ecNumber>
    </submittedName>
    <submittedName>
        <fullName evidence="5">Xanthine dehydrogenase YagS FAD-binding subunit</fullName>
    </submittedName>
</protein>
<evidence type="ECO:0000313" key="5">
    <source>
        <dbReference type="EMBL" id="SEN99485.1"/>
    </source>
</evidence>
<evidence type="ECO:0000313" key="4">
    <source>
        <dbReference type="EMBL" id="SEH85870.1"/>
    </source>
</evidence>
<dbReference type="STRING" id="501024.RTCCBAU85039_2726"/>
<dbReference type="AlphaFoldDB" id="A0A1H8L2X8"/>
<reference evidence="6" key="3">
    <citation type="submission" date="2016-10" db="EMBL/GenBank/DDBJ databases">
        <authorList>
            <person name="Wibberg D."/>
        </authorList>
    </citation>
    <scope>NUCLEOTIDE SEQUENCE [LARGE SCALE GENOMIC DNA]</scope>
</reference>
<evidence type="ECO:0000313" key="7">
    <source>
        <dbReference type="Proteomes" id="UP000198939"/>
    </source>
</evidence>
<dbReference type="InterPro" id="IPR016166">
    <property type="entry name" value="FAD-bd_PCMH"/>
</dbReference>
<proteinExistence type="predicted"/>
<dbReference type="SUPFAM" id="SSF55447">
    <property type="entry name" value="CO dehydrogenase flavoprotein C-terminal domain-like"/>
    <property type="match status" value="1"/>
</dbReference>
<dbReference type="PROSITE" id="PS51387">
    <property type="entry name" value="FAD_PCMH"/>
    <property type="match status" value="1"/>
</dbReference>
<dbReference type="RefSeq" id="WP_072375835.1">
    <property type="nucleotide sequence ID" value="NZ_FNXB01000012.1"/>
</dbReference>
<name>A0A1H8L2X8_9HYPH</name>
<dbReference type="EC" id="1.3.7.9" evidence="4"/>
<dbReference type="Proteomes" id="UP000183063">
    <property type="component" value="Unassembled WGS sequence"/>
</dbReference>
<dbReference type="InterPro" id="IPR051312">
    <property type="entry name" value="Diverse_Substr_Oxidored"/>
</dbReference>
<evidence type="ECO:0000259" key="3">
    <source>
        <dbReference type="PROSITE" id="PS51387"/>
    </source>
</evidence>
<dbReference type="EMBL" id="FOCV01000010">
    <property type="protein sequence ID" value="SEN99485.1"/>
    <property type="molecule type" value="Genomic_DNA"/>
</dbReference>
<dbReference type="InterPro" id="IPR016167">
    <property type="entry name" value="FAD-bd_PCMH_sub1"/>
</dbReference>
<dbReference type="InterPro" id="IPR036683">
    <property type="entry name" value="CO_DH_flav_C_dom_sf"/>
</dbReference>
<evidence type="ECO:0000313" key="6">
    <source>
        <dbReference type="Proteomes" id="UP000183063"/>
    </source>
</evidence>
<gene>
    <name evidence="4" type="primary">hcrB</name>
    <name evidence="4" type="ORF">RTCCBAU85039_2726</name>
    <name evidence="5" type="ORF">SAMN05216228_101085</name>
</gene>
<keyword evidence="2" id="KW-0274">FAD</keyword>
<organism evidence="4 6">
    <name type="scientific">Rhizobium tibeticum</name>
    <dbReference type="NCBI Taxonomy" id="501024"/>
    <lineage>
        <taxon>Bacteria</taxon>
        <taxon>Pseudomonadati</taxon>
        <taxon>Pseudomonadota</taxon>
        <taxon>Alphaproteobacteria</taxon>
        <taxon>Hyphomicrobiales</taxon>
        <taxon>Rhizobiaceae</taxon>
        <taxon>Rhizobium/Agrobacterium group</taxon>
        <taxon>Rhizobium</taxon>
    </lineage>
</organism>
<dbReference type="SMART" id="SM01092">
    <property type="entry name" value="CO_deh_flav_C"/>
    <property type="match status" value="1"/>
</dbReference>
<dbReference type="InterPro" id="IPR016169">
    <property type="entry name" value="FAD-bd_PCMH_sub2"/>
</dbReference>
<dbReference type="PANTHER" id="PTHR42659">
    <property type="entry name" value="XANTHINE DEHYDROGENASE SUBUNIT C-RELATED"/>
    <property type="match status" value="1"/>
</dbReference>
<reference evidence="5 7" key="1">
    <citation type="submission" date="2016-10" db="EMBL/GenBank/DDBJ databases">
        <authorList>
            <person name="Varghese N."/>
            <person name="Submissions S."/>
        </authorList>
    </citation>
    <scope>NUCLEOTIDE SEQUENCE [LARGE SCALE GENOMIC DNA]</scope>
    <source>
        <strain evidence="5 7">CGMCC 1.7071</strain>
    </source>
</reference>
<feature type="domain" description="FAD-binding PCMH-type" evidence="3">
    <location>
        <begin position="1"/>
        <end position="219"/>
    </location>
</feature>
<dbReference type="OrthoDB" id="9814706at2"/>
<dbReference type="EMBL" id="FNXB01000012">
    <property type="protein sequence ID" value="SEH85870.1"/>
    <property type="molecule type" value="Genomic_DNA"/>
</dbReference>
<dbReference type="GO" id="GO:0016491">
    <property type="term" value="F:oxidoreductase activity"/>
    <property type="evidence" value="ECO:0007669"/>
    <property type="project" value="UniProtKB-KW"/>
</dbReference>
<dbReference type="Gene3D" id="3.30.390.50">
    <property type="entry name" value="CO dehydrogenase flavoprotein, C-terminal domain"/>
    <property type="match status" value="1"/>
</dbReference>
<dbReference type="Gene3D" id="3.30.465.10">
    <property type="match status" value="2"/>
</dbReference>
<dbReference type="Pfam" id="PF00941">
    <property type="entry name" value="FAD_binding_5"/>
    <property type="match status" value="1"/>
</dbReference>